<dbReference type="Proteomes" id="UP000310541">
    <property type="component" value="Unassembled WGS sequence"/>
</dbReference>
<evidence type="ECO:0000313" key="10">
    <source>
        <dbReference type="Proteomes" id="UP000310541"/>
    </source>
</evidence>
<comment type="subcellular location">
    <subcellularLocation>
        <location evidence="1">Cell membrane</location>
        <topology evidence="1">Multi-pass membrane protein</topology>
    </subcellularLocation>
</comment>
<feature type="transmembrane region" description="Helical" evidence="7">
    <location>
        <begin position="154"/>
        <end position="172"/>
    </location>
</feature>
<evidence type="ECO:0000256" key="3">
    <source>
        <dbReference type="ARBA" id="ARBA00022475"/>
    </source>
</evidence>
<dbReference type="GO" id="GO:0005886">
    <property type="term" value="C:plasma membrane"/>
    <property type="evidence" value="ECO:0007669"/>
    <property type="project" value="UniProtKB-SubCell"/>
</dbReference>
<dbReference type="EMBL" id="SWFM01000002">
    <property type="protein sequence ID" value="TKD70818.1"/>
    <property type="molecule type" value="Genomic_DNA"/>
</dbReference>
<feature type="transmembrane region" description="Helical" evidence="7">
    <location>
        <begin position="76"/>
        <end position="93"/>
    </location>
</feature>
<keyword evidence="3" id="KW-1003">Cell membrane</keyword>
<dbReference type="PANTHER" id="PTHR40074:SF2">
    <property type="entry name" value="O-ACETYLTRANSFERASE WECH"/>
    <property type="match status" value="1"/>
</dbReference>
<evidence type="ECO:0000313" key="9">
    <source>
        <dbReference type="EMBL" id="TKD70818.1"/>
    </source>
</evidence>
<evidence type="ECO:0000256" key="2">
    <source>
        <dbReference type="ARBA" id="ARBA00007400"/>
    </source>
</evidence>
<keyword evidence="6 7" id="KW-0472">Membrane</keyword>
<dbReference type="OrthoDB" id="65129at2"/>
<dbReference type="GO" id="GO:0016413">
    <property type="term" value="F:O-acetyltransferase activity"/>
    <property type="evidence" value="ECO:0007669"/>
    <property type="project" value="TreeGrafter"/>
</dbReference>
<evidence type="ECO:0000256" key="5">
    <source>
        <dbReference type="ARBA" id="ARBA00022989"/>
    </source>
</evidence>
<evidence type="ECO:0000259" key="8">
    <source>
        <dbReference type="Pfam" id="PF01757"/>
    </source>
</evidence>
<protein>
    <recommendedName>
        <fullName evidence="8">Acyltransferase 3 domain-containing protein</fullName>
    </recommendedName>
</protein>
<sequence length="374" mass="43038">MDQRKTIDEVFLLRSMACLGIVFLHSFSRSFLETNTVVNSMNLLFTFATPTFVFISIFILARSYQDQLPTNFWGKRVKYVLFPYLLFGTFYAGSKGLEVALSSETSFLSAFGSFLWRHLLLGDYHGYFILIILQFYVLYYFFHSHLKKWSPKVVLPVAFLITSAYLGFFNFVPPVQTPLGEYIWAKLYWIPFLGWLFYFTLAYYCGRYYPAFVSLIKKHSKLVLAGPVLTGSLCVFLYQTDVFGKISSKQIDMLFFTTSMIFFIYYVGMSIRRVPDFFVFISQYAFGIYLFHPLFMAFIYIGLSILPINLPVMIQVAVYAVVSVILSVIATYIMNKIPFGHYMSGKIGMGRKKVSEQKVPVSVIVPQQGVANKS</sequence>
<feature type="transmembrane region" description="Helical" evidence="7">
    <location>
        <begin position="251"/>
        <end position="268"/>
    </location>
</feature>
<feature type="transmembrane region" description="Helical" evidence="7">
    <location>
        <begin position="124"/>
        <end position="142"/>
    </location>
</feature>
<evidence type="ECO:0000256" key="7">
    <source>
        <dbReference type="SAM" id="Phobius"/>
    </source>
</evidence>
<name>A0A4V5PZN7_9BACL</name>
<feature type="transmembrane region" description="Helical" evidence="7">
    <location>
        <begin position="44"/>
        <end position="64"/>
    </location>
</feature>
<reference evidence="9 10" key="1">
    <citation type="submission" date="2019-04" db="EMBL/GenBank/DDBJ databases">
        <title>Genome sequence of Bacillus hwajinpoensis strain Y2.</title>
        <authorList>
            <person name="Fair J.L."/>
            <person name="Maclea K.S."/>
        </authorList>
    </citation>
    <scope>NUCLEOTIDE SEQUENCE [LARGE SCALE GENOMIC DNA]</scope>
    <source>
        <strain evidence="9 10">Y2</strain>
    </source>
</reference>
<organism evidence="9 10">
    <name type="scientific">Guptibacillus hwajinpoensis</name>
    <dbReference type="NCBI Taxonomy" id="208199"/>
    <lineage>
        <taxon>Bacteria</taxon>
        <taxon>Bacillati</taxon>
        <taxon>Bacillota</taxon>
        <taxon>Bacilli</taxon>
        <taxon>Bacillales</taxon>
        <taxon>Guptibacillaceae</taxon>
        <taxon>Guptibacillus</taxon>
    </lineage>
</organism>
<accession>A0A4V5PZN7</accession>
<proteinExistence type="inferred from homology"/>
<dbReference type="GO" id="GO:0009246">
    <property type="term" value="P:enterobacterial common antigen biosynthetic process"/>
    <property type="evidence" value="ECO:0007669"/>
    <property type="project" value="TreeGrafter"/>
</dbReference>
<feature type="transmembrane region" description="Helical" evidence="7">
    <location>
        <begin position="192"/>
        <end position="210"/>
    </location>
</feature>
<comment type="similarity">
    <text evidence="2">Belongs to the acyltransferase 3 family.</text>
</comment>
<feature type="transmembrane region" description="Helical" evidence="7">
    <location>
        <begin position="280"/>
        <end position="306"/>
    </location>
</feature>
<evidence type="ECO:0000256" key="4">
    <source>
        <dbReference type="ARBA" id="ARBA00022692"/>
    </source>
</evidence>
<dbReference type="RefSeq" id="WP_136946892.1">
    <property type="nucleotide sequence ID" value="NZ_SWFM01000002.1"/>
</dbReference>
<dbReference type="InterPro" id="IPR002656">
    <property type="entry name" value="Acyl_transf_3_dom"/>
</dbReference>
<dbReference type="AlphaFoldDB" id="A0A4V5PZN7"/>
<feature type="domain" description="Acyltransferase 3" evidence="8">
    <location>
        <begin position="12"/>
        <end position="331"/>
    </location>
</feature>
<feature type="transmembrane region" description="Helical" evidence="7">
    <location>
        <begin position="312"/>
        <end position="334"/>
    </location>
</feature>
<dbReference type="Pfam" id="PF01757">
    <property type="entry name" value="Acyl_transf_3"/>
    <property type="match status" value="1"/>
</dbReference>
<dbReference type="PANTHER" id="PTHR40074">
    <property type="entry name" value="O-ACETYLTRANSFERASE WECH"/>
    <property type="match status" value="1"/>
</dbReference>
<keyword evidence="5 7" id="KW-1133">Transmembrane helix</keyword>
<feature type="transmembrane region" description="Helical" evidence="7">
    <location>
        <begin position="12"/>
        <end position="32"/>
    </location>
</feature>
<keyword evidence="4 7" id="KW-0812">Transmembrane</keyword>
<gene>
    <name evidence="9" type="ORF">FBF83_09400</name>
</gene>
<feature type="transmembrane region" description="Helical" evidence="7">
    <location>
        <begin position="222"/>
        <end position="239"/>
    </location>
</feature>
<comment type="caution">
    <text evidence="9">The sequence shown here is derived from an EMBL/GenBank/DDBJ whole genome shotgun (WGS) entry which is preliminary data.</text>
</comment>
<evidence type="ECO:0000256" key="6">
    <source>
        <dbReference type="ARBA" id="ARBA00023136"/>
    </source>
</evidence>
<evidence type="ECO:0000256" key="1">
    <source>
        <dbReference type="ARBA" id="ARBA00004651"/>
    </source>
</evidence>